<dbReference type="InterPro" id="IPR037094">
    <property type="entry name" value="Glyco_hydro_38_cen_sf"/>
</dbReference>
<comment type="function">
    <text evidence="7">Degrades free oligosaccharides in the vacuole.</text>
</comment>
<dbReference type="FunFam" id="2.70.98.30:FF:000001">
    <property type="entry name" value="alpha-mannosidase 2C1 isoform X2"/>
    <property type="match status" value="1"/>
</dbReference>
<dbReference type="SUPFAM" id="SSF88713">
    <property type="entry name" value="Glycoside hydrolase/deacetylase"/>
    <property type="match status" value="1"/>
</dbReference>
<dbReference type="EC" id="3.2.1.24" evidence="3"/>
<dbReference type="RefSeq" id="XP_066078877.1">
    <property type="nucleotide sequence ID" value="XM_066222780.1"/>
</dbReference>
<dbReference type="InterPro" id="IPR000602">
    <property type="entry name" value="Glyco_hydro_38_N"/>
</dbReference>
<dbReference type="Pfam" id="PF22907">
    <property type="entry name" value="Ams1-like_1st"/>
    <property type="match status" value="1"/>
</dbReference>
<organism evidence="11 12">
    <name type="scientific">Kwoniella dendrophila CBS 6074</name>
    <dbReference type="NCBI Taxonomy" id="1295534"/>
    <lineage>
        <taxon>Eukaryota</taxon>
        <taxon>Fungi</taxon>
        <taxon>Dikarya</taxon>
        <taxon>Basidiomycota</taxon>
        <taxon>Agaricomycotina</taxon>
        <taxon>Tremellomycetes</taxon>
        <taxon>Tremellales</taxon>
        <taxon>Cryptococcaceae</taxon>
        <taxon>Kwoniella</taxon>
    </lineage>
</organism>
<name>A0AAX4K5N5_9TREE</name>
<gene>
    <name evidence="11" type="ORF">L201_007069</name>
</gene>
<dbReference type="GO" id="GO:0004559">
    <property type="term" value="F:alpha-mannosidase activity"/>
    <property type="evidence" value="ECO:0007669"/>
    <property type="project" value="UniProtKB-EC"/>
</dbReference>
<dbReference type="Gene3D" id="1.20.1270.50">
    <property type="entry name" value="Glycoside hydrolase family 38, central domain"/>
    <property type="match status" value="1"/>
</dbReference>
<dbReference type="FunFam" id="1.20.1270.50:FF:000004">
    <property type="entry name" value="alpha-mannosidase 2C1 isoform X1"/>
    <property type="match status" value="1"/>
</dbReference>
<evidence type="ECO:0000256" key="7">
    <source>
        <dbReference type="ARBA" id="ARBA00054985"/>
    </source>
</evidence>
<dbReference type="GO" id="GO:0006013">
    <property type="term" value="P:mannose metabolic process"/>
    <property type="evidence" value="ECO:0007669"/>
    <property type="project" value="InterPro"/>
</dbReference>
<evidence type="ECO:0000256" key="9">
    <source>
        <dbReference type="SAM" id="MobiDB-lite"/>
    </source>
</evidence>
<dbReference type="AlphaFoldDB" id="A0AAX4K5N5"/>
<keyword evidence="5" id="KW-0378">Hydrolase</keyword>
<evidence type="ECO:0000313" key="11">
    <source>
        <dbReference type="EMBL" id="WWC92115.1"/>
    </source>
</evidence>
<evidence type="ECO:0000256" key="3">
    <source>
        <dbReference type="ARBA" id="ARBA00012752"/>
    </source>
</evidence>
<evidence type="ECO:0000256" key="2">
    <source>
        <dbReference type="ARBA" id="ARBA00009792"/>
    </source>
</evidence>
<sequence length="1182" mass="134545">MSTYDTAHHHKTEYPQRTDQAKYKHLGSTHGRLDQFIGGYYSDYNLSSLLFAHRLDDSEHVKLEVWSAPNRSKPSFEEAKRQNYRIAKKGEEFGPSWTNHWFRITLHIPSEWDEYERIQFEFDCSGEAMIYTVDGDPIHGLTGGFDGDRRVEFILPKEMRNDNGGGGGVGHFYIEASCNGMFGIDNMDPPNPNRYYKLNSSDLVVPNMEAWRLLWDFQSIHQTYNTLPDDSPLSQKSKFVANEIMNVFKRGSLDSVKKARNLAQEILGHNWEDHIEKDSEKAEKQQGTLWGVGHCHIDTAWLWPFSVTQQKSARSWSTQCDLIDRYPEHRFSATQAQQFKWTEELYPTLFQRIKTKIHEGKFQPLGATWVEMDTNMPSGEALVRQFLYGQRYYQSRFGFRSKTFVLPDTFGYSSQLPQISRQAGAPNFFTQKLSWNSINKFPHTTFNWVGLDGSQVLTHMTPVDNYNSQCDIGDVRRGMTGHKNSEVSAQSLILFGNGDGGGGPTPPMLERLRRARAIGKRSDAGGQLPLVKMGGSFDEFYDAVRKETDNATKLPYWRGELYFELHRGTYTSHASIKKGNRKSEILMREAEYAATIASLIDPEYEYPKKRIDAAWEDLLLCQFHDVLPGSGIAMIYEDAESKYAALQSSIHAVINEAYSVIYHSSVPISAEKPAPTSGPIFAVNTIPHYPRQEVISVPVESHVQMKTRSAQLSKDDKTAYLLCSTKKDDQDGSGYMLANPRGLYANPSVKATKENDDLFVMANDKISMKIENGRITSIYDRALDKELIPHGQSGGLVIMEDHPNYWEDVDEFHLEKQTHLKFESVHIQEEGPLRAILGATLQVGQSRIEVNISMDAIAASFKEDARSMIRFDAVIDWREKHQFLKFELPLDIYSEFATYDTQFGTVARPTHRNTTWDAAKFEVCGHKFADLSEYGYGVAILNDCKYGYATQGNIMRLSLLRAPTQPDADCDMGTHSFSFAIYPHQGTFVESDVAKVAYAFNAPMRLRYSKEPIDIALEPLALSCPFRLENAPNVMLETIKRGEDDDFKSDDGEQTIILRLYEHLGGHAKASLKISGLNIIKAELVNILEDHLEHLKNHEHKSTDLNEDASTEDQDESCDNDTNECGHKDKRKPKKPKDDNSSDIKLSFRGYEIKTVKLTIRPNHGKKAKRERRESECSWVKI</sequence>
<dbReference type="FunFam" id="3.20.110.10:FF:000002">
    <property type="entry name" value="alpha-mannosidase 2C1 isoform X1"/>
    <property type="match status" value="1"/>
</dbReference>
<keyword evidence="12" id="KW-1185">Reference proteome</keyword>
<evidence type="ECO:0000313" key="12">
    <source>
        <dbReference type="Proteomes" id="UP001355207"/>
    </source>
</evidence>
<dbReference type="InterPro" id="IPR011013">
    <property type="entry name" value="Gal_mutarotase_sf_dom"/>
</dbReference>
<feature type="domain" description="Glycoside hydrolase family 38 central" evidence="10">
    <location>
        <begin position="564"/>
        <end position="643"/>
    </location>
</feature>
<evidence type="ECO:0000256" key="1">
    <source>
        <dbReference type="ARBA" id="ARBA00000365"/>
    </source>
</evidence>
<feature type="compositionally biased region" description="Acidic residues" evidence="9">
    <location>
        <begin position="1105"/>
        <end position="1122"/>
    </location>
</feature>
<dbReference type="InterPro" id="IPR015341">
    <property type="entry name" value="Glyco_hydro_38_cen"/>
</dbReference>
<dbReference type="Gene3D" id="2.70.98.30">
    <property type="entry name" value="Golgi alpha-mannosidase II, domain 4"/>
    <property type="match status" value="1"/>
</dbReference>
<dbReference type="Pfam" id="PF01074">
    <property type="entry name" value="Glyco_hydro_38N"/>
    <property type="match status" value="1"/>
</dbReference>
<accession>A0AAX4K5N5</accession>
<dbReference type="PANTHER" id="PTHR46017:SF1">
    <property type="entry name" value="ALPHA-MANNOSIDASE 2C1"/>
    <property type="match status" value="1"/>
</dbReference>
<dbReference type="GO" id="GO:0030246">
    <property type="term" value="F:carbohydrate binding"/>
    <property type="evidence" value="ECO:0007669"/>
    <property type="project" value="InterPro"/>
</dbReference>
<evidence type="ECO:0000256" key="4">
    <source>
        <dbReference type="ARBA" id="ARBA00022723"/>
    </source>
</evidence>
<keyword evidence="6" id="KW-0326">Glycosidase</keyword>
<dbReference type="Proteomes" id="UP001355207">
    <property type="component" value="Chromosome 10"/>
</dbReference>
<dbReference type="GeneID" id="91097738"/>
<dbReference type="Pfam" id="PF07748">
    <property type="entry name" value="Glyco_hydro_38C"/>
    <property type="match status" value="1"/>
</dbReference>
<dbReference type="Gene3D" id="3.20.110.10">
    <property type="entry name" value="Glycoside hydrolase 38, N terminal domain"/>
    <property type="match status" value="1"/>
</dbReference>
<dbReference type="InterPro" id="IPR027291">
    <property type="entry name" value="Glyco_hydro_38_N_sf"/>
</dbReference>
<dbReference type="InterPro" id="IPR011330">
    <property type="entry name" value="Glyco_hydro/deAcase_b/a-brl"/>
</dbReference>
<dbReference type="Pfam" id="PF17677">
    <property type="entry name" value="Glyco_hydro38C2"/>
    <property type="match status" value="1"/>
</dbReference>
<dbReference type="PANTHER" id="PTHR46017">
    <property type="entry name" value="ALPHA-MANNOSIDASE 2C1"/>
    <property type="match status" value="1"/>
</dbReference>
<dbReference type="EMBL" id="CP144107">
    <property type="protein sequence ID" value="WWC92115.1"/>
    <property type="molecule type" value="Genomic_DNA"/>
</dbReference>
<dbReference type="GO" id="GO:0009313">
    <property type="term" value="P:oligosaccharide catabolic process"/>
    <property type="evidence" value="ECO:0007669"/>
    <property type="project" value="TreeGrafter"/>
</dbReference>
<evidence type="ECO:0000259" key="10">
    <source>
        <dbReference type="SMART" id="SM00872"/>
    </source>
</evidence>
<reference evidence="11 12" key="1">
    <citation type="submission" date="2024-01" db="EMBL/GenBank/DDBJ databases">
        <title>Comparative genomics of Cryptococcus and Kwoniella reveals pathogenesis evolution and contrasting modes of karyotype evolution via chromosome fusion or intercentromeric recombination.</title>
        <authorList>
            <person name="Coelho M.A."/>
            <person name="David-Palma M."/>
            <person name="Shea T."/>
            <person name="Bowers K."/>
            <person name="McGinley-Smith S."/>
            <person name="Mohammad A.W."/>
            <person name="Gnirke A."/>
            <person name="Yurkov A.M."/>
            <person name="Nowrousian M."/>
            <person name="Sun S."/>
            <person name="Cuomo C.A."/>
            <person name="Heitman J."/>
        </authorList>
    </citation>
    <scope>NUCLEOTIDE SEQUENCE [LARGE SCALE GENOMIC DNA]</scope>
    <source>
        <strain evidence="11 12">CBS 6074</strain>
    </source>
</reference>
<comment type="catalytic activity">
    <reaction evidence="1">
        <text>Hydrolysis of terminal, non-reducing alpha-D-mannose residues in alpha-D-mannosides.</text>
        <dbReference type="EC" id="3.2.1.24"/>
    </reaction>
</comment>
<dbReference type="InterPro" id="IPR054723">
    <property type="entry name" value="Ams1-like_N"/>
</dbReference>
<dbReference type="GO" id="GO:0000329">
    <property type="term" value="C:fungal-type vacuole membrane"/>
    <property type="evidence" value="ECO:0007669"/>
    <property type="project" value="TreeGrafter"/>
</dbReference>
<feature type="region of interest" description="Disordered" evidence="9">
    <location>
        <begin position="1099"/>
        <end position="1146"/>
    </location>
</feature>
<dbReference type="InterPro" id="IPR041147">
    <property type="entry name" value="GH38_C"/>
</dbReference>
<feature type="region of interest" description="Disordered" evidence="9">
    <location>
        <begin position="1"/>
        <end position="20"/>
    </location>
</feature>
<protein>
    <recommendedName>
        <fullName evidence="8">Alpha-mannosidase</fullName>
        <ecNumber evidence="3">3.2.1.24</ecNumber>
    </recommendedName>
</protein>
<dbReference type="SMART" id="SM00872">
    <property type="entry name" value="Alpha-mann_mid"/>
    <property type="match status" value="1"/>
</dbReference>
<dbReference type="InterPro" id="IPR028995">
    <property type="entry name" value="Glyco_hydro_57/38_cen_sf"/>
</dbReference>
<evidence type="ECO:0000256" key="8">
    <source>
        <dbReference type="ARBA" id="ARBA00071615"/>
    </source>
</evidence>
<keyword evidence="4" id="KW-0479">Metal-binding</keyword>
<dbReference type="InterPro" id="IPR011682">
    <property type="entry name" value="Glyco_hydro_38_C"/>
</dbReference>
<feature type="region of interest" description="Disordered" evidence="9">
    <location>
        <begin position="1160"/>
        <end position="1182"/>
    </location>
</feature>
<dbReference type="GO" id="GO:0046872">
    <property type="term" value="F:metal ion binding"/>
    <property type="evidence" value="ECO:0007669"/>
    <property type="project" value="UniProtKB-KW"/>
</dbReference>
<proteinExistence type="inferred from homology"/>
<evidence type="ECO:0000256" key="6">
    <source>
        <dbReference type="ARBA" id="ARBA00023295"/>
    </source>
</evidence>
<comment type="similarity">
    <text evidence="2">Belongs to the glycosyl hydrolase 38 family.</text>
</comment>
<dbReference type="SUPFAM" id="SSF88688">
    <property type="entry name" value="Families 57/38 glycoside transferase middle domain"/>
    <property type="match status" value="1"/>
</dbReference>
<dbReference type="Pfam" id="PF09261">
    <property type="entry name" value="Alpha-mann_mid"/>
    <property type="match status" value="1"/>
</dbReference>
<dbReference type="SUPFAM" id="SSF74650">
    <property type="entry name" value="Galactose mutarotase-like"/>
    <property type="match status" value="1"/>
</dbReference>
<evidence type="ECO:0000256" key="5">
    <source>
        <dbReference type="ARBA" id="ARBA00022801"/>
    </source>
</evidence>